<reference evidence="2 3" key="1">
    <citation type="journal article" date="2011" name="Stand. Genomic Sci.">
        <title>Complete genome sequence of 'Thioalkalivibrio sulfidophilus' HL-EbGr7.</title>
        <authorList>
            <person name="Muyzer G."/>
            <person name="Sorokin D.Y."/>
            <person name="Mavromatis K."/>
            <person name="Lapidus A."/>
            <person name="Clum A."/>
            <person name="Ivanova N."/>
            <person name="Pati A."/>
            <person name="d'Haeseleer P."/>
            <person name="Woyke T."/>
            <person name="Kyrpides N.C."/>
        </authorList>
    </citation>
    <scope>NUCLEOTIDE SEQUENCE [LARGE SCALE GENOMIC DNA]</scope>
    <source>
        <strain evidence="2 3">HL-EbGR7</strain>
    </source>
</reference>
<evidence type="ECO:0000313" key="3">
    <source>
        <dbReference type="Proteomes" id="UP000002383"/>
    </source>
</evidence>
<dbReference type="PANTHER" id="PTHR42782:SF4">
    <property type="entry name" value="DUF455 DOMAIN-CONTAINING PROTEIN"/>
    <property type="match status" value="1"/>
</dbReference>
<dbReference type="KEGG" id="tgr:Tgr7_0932"/>
<protein>
    <recommendedName>
        <fullName evidence="4">Ferritin-like domain-containing protein</fullName>
    </recommendedName>
</protein>
<dbReference type="Pfam" id="PF04305">
    <property type="entry name" value="DUF455"/>
    <property type="match status" value="1"/>
</dbReference>
<keyword evidence="3" id="KW-1185">Reference proteome</keyword>
<dbReference type="Proteomes" id="UP000002383">
    <property type="component" value="Chromosome"/>
</dbReference>
<dbReference type="SUPFAM" id="SSF47240">
    <property type="entry name" value="Ferritin-like"/>
    <property type="match status" value="1"/>
</dbReference>
<evidence type="ECO:0000313" key="2">
    <source>
        <dbReference type="EMBL" id="ACL72020.1"/>
    </source>
</evidence>
<dbReference type="HOGENOM" id="CLU_035354_0_1_6"/>
<dbReference type="CDD" id="cd00657">
    <property type="entry name" value="Ferritin_like"/>
    <property type="match status" value="1"/>
</dbReference>
<dbReference type="AlphaFoldDB" id="B8GNT1"/>
<evidence type="ECO:0008006" key="4">
    <source>
        <dbReference type="Google" id="ProtNLM"/>
    </source>
</evidence>
<evidence type="ECO:0000256" key="1">
    <source>
        <dbReference type="SAM" id="MobiDB-lite"/>
    </source>
</evidence>
<dbReference type="PIRSF" id="PIRSF012318">
    <property type="entry name" value="UCP012318"/>
    <property type="match status" value="1"/>
</dbReference>
<sequence length="276" mass="30571">MNEATDRTEPVACVHTEAFAALMQADPATKCRMAMALRARWQAGRVAPTPDAPAPGPVPVPGRPERPRLVDPMAVPRRKLTTPRGQAALVHAIAHIEFNAINLALDAVYRFRALPADYYGDWLQVADEEARHFLMLRRRLEGLGHGYGDFDAHNGLWDMAVKTAHDPLLRMALVPRVLEARGLDVTPGMMERLRVAGDLETVEILEVILREEVGHVAIGTRWFRYLCDQRGLDADATFGALIAEYMPGRIKPPFHEAARLEAGFTEAEMALLKGEG</sequence>
<dbReference type="EMBL" id="CP001339">
    <property type="protein sequence ID" value="ACL72020.1"/>
    <property type="molecule type" value="Genomic_DNA"/>
</dbReference>
<organism evidence="2 3">
    <name type="scientific">Thioalkalivibrio sulfidiphilus (strain HL-EbGR7)</name>
    <dbReference type="NCBI Taxonomy" id="396588"/>
    <lineage>
        <taxon>Bacteria</taxon>
        <taxon>Pseudomonadati</taxon>
        <taxon>Pseudomonadota</taxon>
        <taxon>Gammaproteobacteria</taxon>
        <taxon>Chromatiales</taxon>
        <taxon>Ectothiorhodospiraceae</taxon>
        <taxon>Thioalkalivibrio</taxon>
    </lineage>
</organism>
<dbReference type="InterPro" id="IPR007402">
    <property type="entry name" value="DUF455"/>
</dbReference>
<dbReference type="InterPro" id="IPR009078">
    <property type="entry name" value="Ferritin-like_SF"/>
</dbReference>
<dbReference type="eggNOG" id="COG2833">
    <property type="taxonomic scope" value="Bacteria"/>
</dbReference>
<feature type="compositionally biased region" description="Pro residues" evidence="1">
    <location>
        <begin position="50"/>
        <end position="62"/>
    </location>
</feature>
<dbReference type="STRING" id="396588.Tgr7_0932"/>
<dbReference type="InterPro" id="IPR011197">
    <property type="entry name" value="UCP012318"/>
</dbReference>
<accession>B8GNT1</accession>
<dbReference type="PANTHER" id="PTHR42782">
    <property type="entry name" value="SI:CH73-314G15.3"/>
    <property type="match status" value="1"/>
</dbReference>
<gene>
    <name evidence="2" type="ordered locus">Tgr7_0932</name>
</gene>
<feature type="region of interest" description="Disordered" evidence="1">
    <location>
        <begin position="46"/>
        <end position="69"/>
    </location>
</feature>
<proteinExistence type="predicted"/>
<name>B8GNT1_THISH</name>